<dbReference type="InterPro" id="IPR004481">
    <property type="entry name" value="K/Na/Ca-exchanger"/>
</dbReference>
<feature type="compositionally biased region" description="Acidic residues" evidence="9">
    <location>
        <begin position="422"/>
        <end position="437"/>
    </location>
</feature>
<evidence type="ECO:0000256" key="1">
    <source>
        <dbReference type="ARBA" id="ARBA00004141"/>
    </source>
</evidence>
<reference evidence="12" key="3">
    <citation type="submission" date="2025-09" db="UniProtKB">
        <authorList>
            <consortium name="Ensembl"/>
        </authorList>
    </citation>
    <scope>IDENTIFICATION</scope>
</reference>
<feature type="region of interest" description="Disordered" evidence="9">
    <location>
        <begin position="374"/>
        <end position="438"/>
    </location>
</feature>
<feature type="transmembrane region" description="Helical" evidence="10">
    <location>
        <begin position="478"/>
        <end position="501"/>
    </location>
</feature>
<evidence type="ECO:0000256" key="4">
    <source>
        <dbReference type="ARBA" id="ARBA00022568"/>
    </source>
</evidence>
<dbReference type="GO" id="GO:0008273">
    <property type="term" value="F:calcium, potassium:sodium antiporter activity"/>
    <property type="evidence" value="ECO:0007669"/>
    <property type="project" value="TreeGrafter"/>
</dbReference>
<dbReference type="GO" id="GO:0005886">
    <property type="term" value="C:plasma membrane"/>
    <property type="evidence" value="ECO:0007669"/>
    <property type="project" value="TreeGrafter"/>
</dbReference>
<dbReference type="Bgee" id="ENSGACG00000017637">
    <property type="expression patterns" value="Expressed in telencephalon and 4 other cell types or tissues"/>
</dbReference>
<dbReference type="Proteomes" id="UP000007635">
    <property type="component" value="Chromosome IV"/>
</dbReference>
<feature type="transmembrane region" description="Helical" evidence="10">
    <location>
        <begin position="513"/>
        <end position="535"/>
    </location>
</feature>
<evidence type="ECO:0000256" key="3">
    <source>
        <dbReference type="ARBA" id="ARBA00022449"/>
    </source>
</evidence>
<keyword evidence="4" id="KW-0813">Transport</keyword>
<dbReference type="PANTHER" id="PTHR10846">
    <property type="entry name" value="SODIUM/POTASSIUM/CALCIUM EXCHANGER"/>
    <property type="match status" value="1"/>
</dbReference>
<dbReference type="InterPro" id="IPR044880">
    <property type="entry name" value="NCX_ion-bd_dom_sf"/>
</dbReference>
<keyword evidence="4" id="KW-0109">Calcium transport</keyword>
<dbReference type="PANTHER" id="PTHR10846:SF28">
    <property type="entry name" value="SODIUM_POTASSIUM_CALCIUM EXCHANGER 3-LIKE ISOFORM X1"/>
    <property type="match status" value="1"/>
</dbReference>
<dbReference type="GeneTree" id="ENSGT01030000234532"/>
<dbReference type="Ensembl" id="ENSGACT00000023355.2">
    <property type="protein sequence ID" value="ENSGACP00000023309.2"/>
    <property type="gene ID" value="ENSGACG00000017637.2"/>
</dbReference>
<feature type="transmembrane region" description="Helical" evidence="10">
    <location>
        <begin position="154"/>
        <end position="176"/>
    </location>
</feature>
<dbReference type="FunFam" id="1.20.1420.30:FF:000004">
    <property type="entry name" value="Sodium/potassium/calcium exchanger 2 isoform 1"/>
    <property type="match status" value="1"/>
</dbReference>
<feature type="domain" description="Sodium/calcium exchanger membrane region" evidence="11">
    <location>
        <begin position="479"/>
        <end position="628"/>
    </location>
</feature>
<feature type="domain" description="Sodium/calcium exchanger membrane region" evidence="11">
    <location>
        <begin position="89"/>
        <end position="230"/>
    </location>
</feature>
<comment type="similarity">
    <text evidence="2">Belongs to the Ca(2+):cation antiporter (CaCA) (TC 2.A.19) family. SLC24A subfamily.</text>
</comment>
<feature type="transmembrane region" description="Helical" evidence="10">
    <location>
        <begin position="12"/>
        <end position="33"/>
    </location>
</feature>
<dbReference type="InterPro" id="IPR004837">
    <property type="entry name" value="NaCa_Exmemb"/>
</dbReference>
<keyword evidence="6 10" id="KW-1133">Transmembrane helix</keyword>
<reference evidence="12 13" key="1">
    <citation type="journal article" date="2021" name="G3 (Bethesda)">
        <title>Improved contiguity of the threespine stickleback genome using long-read sequencing.</title>
        <authorList>
            <person name="Nath S."/>
            <person name="Shaw D.E."/>
            <person name="White M.A."/>
        </authorList>
    </citation>
    <scope>NUCLEOTIDE SEQUENCE [LARGE SCALE GENOMIC DNA]</scope>
    <source>
        <strain evidence="12 13">Lake Benthic</strain>
    </source>
</reference>
<dbReference type="Gene3D" id="1.20.1420.30">
    <property type="entry name" value="NCX, central ion-binding region"/>
    <property type="match status" value="2"/>
</dbReference>
<dbReference type="GO" id="GO:0006874">
    <property type="term" value="P:intracellular calcium ion homeostasis"/>
    <property type="evidence" value="ECO:0007669"/>
    <property type="project" value="TreeGrafter"/>
</dbReference>
<sequence length="634" mass="69466">MKAPRRPRQTRLLPRFCVCGVALLAVTGFFSLADVTDSHVSAVNQDISLSKRELKDNKTDRISRSAISDFPEDIFTPEQRRHGAVLLHVLAAIYMFHALAIVCEFYFVPSLEKVSENLHLSQDVAGATFMAAGSSAPELFTSLIGVFITKGDVGVGTIVGSAVFNILVIIGLCGIFSGQTISLSWWPLFRDAVFYILSIVVLITVIYDEKVMWWETIILISMYGIYITIMKFNGPLCRLAERHFTRAGQPCLGSLRRTAAVGSIGDCDNDMVPLKPGGGSPACTRDSTDPVTHLGPNSQTHFCRPVDFQTKIDLTVLFVPTHTHTHTHAHTLPPDSCVVAGQDSGAATVDDMLKLHPHQLSFSERQRLILTRGGPEEGVASGEGGVGANGTASEGDGQPPEEEKEGDKETGGESGGGAPPKEEEEQEREEGEEEDSPYEPFVLPGGWCMRLKWLLSWPLSVLLHFTIPNCARPRWERWYLLTFLSSTLWIAIYSYLMVWMVTIISYTLGIPEVIMGITFLAAGTSVPDCMASLIVARQGMGDMAVSNSIGSNIFDVLLGLGFPWALRTLIVSYGSVVTINSKGLVYSVILLLASVILTVMCVHLNSWRLDRRLGLCLILFYAIFLLCSVGFERL</sequence>
<feature type="transmembrane region" description="Helical" evidence="10">
    <location>
        <begin position="188"/>
        <end position="207"/>
    </location>
</feature>
<feature type="transmembrane region" description="Helical" evidence="10">
    <location>
        <begin position="213"/>
        <end position="232"/>
    </location>
</feature>
<feature type="transmembrane region" description="Helical" evidence="10">
    <location>
        <begin position="613"/>
        <end position="631"/>
    </location>
</feature>
<dbReference type="OMA" id="LWWETII"/>
<evidence type="ECO:0000256" key="8">
    <source>
        <dbReference type="ARBA" id="ARBA00033627"/>
    </source>
</evidence>
<reference evidence="12" key="2">
    <citation type="submission" date="2025-08" db="UniProtKB">
        <authorList>
            <consortium name="Ensembl"/>
        </authorList>
    </citation>
    <scope>IDENTIFICATION</scope>
</reference>
<evidence type="ECO:0000256" key="7">
    <source>
        <dbReference type="ARBA" id="ARBA00023136"/>
    </source>
</evidence>
<evidence type="ECO:0000256" key="9">
    <source>
        <dbReference type="SAM" id="MobiDB-lite"/>
    </source>
</evidence>
<feature type="transmembrane region" description="Helical" evidence="10">
    <location>
        <begin position="129"/>
        <end position="148"/>
    </location>
</feature>
<comment type="catalytic activity">
    <reaction evidence="8">
        <text>Ca(2+)(out) + K(+)(out) + 4 Na(+)(in) = Ca(2+)(in) + K(+)(in) + 4 Na(+)(out)</text>
        <dbReference type="Rhea" id="RHEA:69967"/>
        <dbReference type="ChEBI" id="CHEBI:29101"/>
        <dbReference type="ChEBI" id="CHEBI:29103"/>
        <dbReference type="ChEBI" id="CHEBI:29108"/>
    </reaction>
</comment>
<accession>G3Q0B9</accession>
<dbReference type="InParanoid" id="G3Q0B9"/>
<keyword evidence="13" id="KW-1185">Reference proteome</keyword>
<feature type="transmembrane region" description="Helical" evidence="10">
    <location>
        <begin position="85"/>
        <end position="108"/>
    </location>
</feature>
<evidence type="ECO:0000256" key="2">
    <source>
        <dbReference type="ARBA" id="ARBA00005364"/>
    </source>
</evidence>
<dbReference type="eggNOG" id="KOG1307">
    <property type="taxonomic scope" value="Eukaryota"/>
</dbReference>
<feature type="transmembrane region" description="Helical" evidence="10">
    <location>
        <begin position="583"/>
        <end position="601"/>
    </location>
</feature>
<protein>
    <recommendedName>
        <fullName evidence="11">Sodium/calcium exchanger membrane region domain-containing protein</fullName>
    </recommendedName>
</protein>
<dbReference type="NCBIfam" id="TIGR00367">
    <property type="entry name" value="calcium/sodium antiporter"/>
    <property type="match status" value="1"/>
</dbReference>
<evidence type="ECO:0000256" key="10">
    <source>
        <dbReference type="SAM" id="Phobius"/>
    </source>
</evidence>
<feature type="transmembrane region" description="Helical" evidence="10">
    <location>
        <begin position="556"/>
        <end position="577"/>
    </location>
</feature>
<dbReference type="GO" id="GO:0005262">
    <property type="term" value="F:calcium channel activity"/>
    <property type="evidence" value="ECO:0007669"/>
    <property type="project" value="TreeGrafter"/>
</dbReference>
<comment type="subcellular location">
    <subcellularLocation>
        <location evidence="1">Membrane</location>
        <topology evidence="1">Multi-pass membrane protein</topology>
    </subcellularLocation>
</comment>
<evidence type="ECO:0000259" key="11">
    <source>
        <dbReference type="Pfam" id="PF01699"/>
    </source>
</evidence>
<keyword evidence="3" id="KW-0050">Antiport</keyword>
<name>G3Q0B9_GASAC</name>
<evidence type="ECO:0000313" key="13">
    <source>
        <dbReference type="Proteomes" id="UP000007635"/>
    </source>
</evidence>
<evidence type="ECO:0000313" key="12">
    <source>
        <dbReference type="Ensembl" id="ENSGACP00000023309.2"/>
    </source>
</evidence>
<evidence type="ECO:0000256" key="6">
    <source>
        <dbReference type="ARBA" id="ARBA00022989"/>
    </source>
</evidence>
<organism evidence="12 13">
    <name type="scientific">Gasterosteus aculeatus aculeatus</name>
    <name type="common">three-spined stickleback</name>
    <dbReference type="NCBI Taxonomy" id="481459"/>
    <lineage>
        <taxon>Eukaryota</taxon>
        <taxon>Metazoa</taxon>
        <taxon>Chordata</taxon>
        <taxon>Craniata</taxon>
        <taxon>Vertebrata</taxon>
        <taxon>Euteleostomi</taxon>
        <taxon>Actinopterygii</taxon>
        <taxon>Neopterygii</taxon>
        <taxon>Teleostei</taxon>
        <taxon>Neoteleostei</taxon>
        <taxon>Acanthomorphata</taxon>
        <taxon>Eupercaria</taxon>
        <taxon>Perciformes</taxon>
        <taxon>Cottioidei</taxon>
        <taxon>Gasterosteales</taxon>
        <taxon>Gasterosteidae</taxon>
        <taxon>Gasterosteus</taxon>
    </lineage>
</organism>
<evidence type="ECO:0000256" key="5">
    <source>
        <dbReference type="ARBA" id="ARBA00022692"/>
    </source>
</evidence>
<keyword evidence="7 10" id="KW-0472">Membrane</keyword>
<keyword evidence="4" id="KW-0106">Calcium</keyword>
<dbReference type="AlphaFoldDB" id="G3Q0B9"/>
<keyword evidence="4" id="KW-0406">Ion transport</keyword>
<keyword evidence="5 10" id="KW-0812">Transmembrane</keyword>
<dbReference type="Pfam" id="PF01699">
    <property type="entry name" value="Na_Ca_ex"/>
    <property type="match status" value="2"/>
</dbReference>
<dbReference type="STRING" id="69293.ENSGACP00000023309"/>
<proteinExistence type="inferred from homology"/>
<dbReference type="FunFam" id="1.20.1420.30:FF:000005">
    <property type="entry name" value="sodium/potassium/calcium exchanger 3 isoform X1"/>
    <property type="match status" value="1"/>
</dbReference>